<dbReference type="EMBL" id="AMZH03001847">
    <property type="protein sequence ID" value="RRT77757.1"/>
    <property type="molecule type" value="Genomic_DNA"/>
</dbReference>
<evidence type="ECO:0000313" key="3">
    <source>
        <dbReference type="Proteomes" id="UP000287651"/>
    </source>
</evidence>
<proteinExistence type="predicted"/>
<dbReference type="Proteomes" id="UP000287651">
    <property type="component" value="Unassembled WGS sequence"/>
</dbReference>
<feature type="region of interest" description="Disordered" evidence="1">
    <location>
        <begin position="1"/>
        <end position="26"/>
    </location>
</feature>
<sequence>MKRAARLVEPTRDEEEKDNDVGTSIGQDPDLRTLVILLPQLFGATTMLERWAMKRRVWPAMEERQWVLLLCFYWEIEVVQSSATASQNRSRQAMAYRAAMIP</sequence>
<protein>
    <submittedName>
        <fullName evidence="2">Uncharacterized protein</fullName>
    </submittedName>
</protein>
<dbReference type="AlphaFoldDB" id="A0A427ANF6"/>
<gene>
    <name evidence="2" type="ORF">B296_00005280</name>
</gene>
<evidence type="ECO:0000256" key="1">
    <source>
        <dbReference type="SAM" id="MobiDB-lite"/>
    </source>
</evidence>
<evidence type="ECO:0000313" key="2">
    <source>
        <dbReference type="EMBL" id="RRT77757.1"/>
    </source>
</evidence>
<comment type="caution">
    <text evidence="2">The sequence shown here is derived from an EMBL/GenBank/DDBJ whole genome shotgun (WGS) entry which is preliminary data.</text>
</comment>
<organism evidence="2 3">
    <name type="scientific">Ensete ventricosum</name>
    <name type="common">Abyssinian banana</name>
    <name type="synonym">Musa ensete</name>
    <dbReference type="NCBI Taxonomy" id="4639"/>
    <lineage>
        <taxon>Eukaryota</taxon>
        <taxon>Viridiplantae</taxon>
        <taxon>Streptophyta</taxon>
        <taxon>Embryophyta</taxon>
        <taxon>Tracheophyta</taxon>
        <taxon>Spermatophyta</taxon>
        <taxon>Magnoliopsida</taxon>
        <taxon>Liliopsida</taxon>
        <taxon>Zingiberales</taxon>
        <taxon>Musaceae</taxon>
        <taxon>Ensete</taxon>
    </lineage>
</organism>
<reference evidence="2 3" key="1">
    <citation type="journal article" date="2014" name="Agronomy (Basel)">
        <title>A Draft Genome Sequence for Ensete ventricosum, the Drought-Tolerant Tree Against Hunger.</title>
        <authorList>
            <person name="Harrison J."/>
            <person name="Moore K.A."/>
            <person name="Paszkiewicz K."/>
            <person name="Jones T."/>
            <person name="Grant M."/>
            <person name="Ambacheew D."/>
            <person name="Muzemil S."/>
            <person name="Studholme D.J."/>
        </authorList>
    </citation>
    <scope>NUCLEOTIDE SEQUENCE [LARGE SCALE GENOMIC DNA]</scope>
</reference>
<name>A0A427ANF6_ENSVE</name>
<accession>A0A427ANF6</accession>